<dbReference type="AlphaFoldDB" id="A0A9D5CAH0"/>
<dbReference type="OrthoDB" id="1095087at2759"/>
<gene>
    <name evidence="1" type="ORF">J5N97_022490</name>
</gene>
<reference evidence="1" key="2">
    <citation type="journal article" date="2022" name="Hortic Res">
        <title>The genome of Dioscorea zingiberensis sheds light on the biosynthesis, origin and evolution of the medicinally important diosgenin saponins.</title>
        <authorList>
            <person name="Li Y."/>
            <person name="Tan C."/>
            <person name="Li Z."/>
            <person name="Guo J."/>
            <person name="Li S."/>
            <person name="Chen X."/>
            <person name="Wang C."/>
            <person name="Dai X."/>
            <person name="Yang H."/>
            <person name="Song W."/>
            <person name="Hou L."/>
            <person name="Xu J."/>
            <person name="Tong Z."/>
            <person name="Xu A."/>
            <person name="Yuan X."/>
            <person name="Wang W."/>
            <person name="Yang Q."/>
            <person name="Chen L."/>
            <person name="Sun Z."/>
            <person name="Wang K."/>
            <person name="Pan B."/>
            <person name="Chen J."/>
            <person name="Bao Y."/>
            <person name="Liu F."/>
            <person name="Qi X."/>
            <person name="Gang D.R."/>
            <person name="Wen J."/>
            <person name="Li J."/>
        </authorList>
    </citation>
    <scope>NUCLEOTIDE SEQUENCE</scope>
    <source>
        <strain evidence="1">Dzin_1.0</strain>
    </source>
</reference>
<organism evidence="1 2">
    <name type="scientific">Dioscorea zingiberensis</name>
    <dbReference type="NCBI Taxonomy" id="325984"/>
    <lineage>
        <taxon>Eukaryota</taxon>
        <taxon>Viridiplantae</taxon>
        <taxon>Streptophyta</taxon>
        <taxon>Embryophyta</taxon>
        <taxon>Tracheophyta</taxon>
        <taxon>Spermatophyta</taxon>
        <taxon>Magnoliopsida</taxon>
        <taxon>Liliopsida</taxon>
        <taxon>Dioscoreales</taxon>
        <taxon>Dioscoreaceae</taxon>
        <taxon>Dioscorea</taxon>
    </lineage>
</organism>
<protein>
    <submittedName>
        <fullName evidence="1">Uncharacterized protein</fullName>
    </submittedName>
</protein>
<sequence length="127" mass="13721">MTISKSSAKLPTAVRLSWPTPFACHTLPLLLPHFAVFLRLLKNAIVLVLFTKSGNFSPSLTSTTSSSSVNASLTPSGDLYDELLESCGRVSHSLAPPLPSGGDVVSEDKVVCVEMKKECRRTRSEKM</sequence>
<accession>A0A9D5CAH0</accession>
<proteinExistence type="predicted"/>
<comment type="caution">
    <text evidence="1">The sequence shown here is derived from an EMBL/GenBank/DDBJ whole genome shotgun (WGS) entry which is preliminary data.</text>
</comment>
<reference evidence="1" key="1">
    <citation type="submission" date="2021-03" db="EMBL/GenBank/DDBJ databases">
        <authorList>
            <person name="Li Z."/>
            <person name="Yang C."/>
        </authorList>
    </citation>
    <scope>NUCLEOTIDE SEQUENCE</scope>
    <source>
        <strain evidence="1">Dzin_1.0</strain>
        <tissue evidence="1">Leaf</tissue>
    </source>
</reference>
<evidence type="ECO:0000313" key="1">
    <source>
        <dbReference type="EMBL" id="KAJ0969613.1"/>
    </source>
</evidence>
<keyword evidence="2" id="KW-1185">Reference proteome</keyword>
<dbReference type="EMBL" id="JAGGNH010000006">
    <property type="protein sequence ID" value="KAJ0969613.1"/>
    <property type="molecule type" value="Genomic_DNA"/>
</dbReference>
<evidence type="ECO:0000313" key="2">
    <source>
        <dbReference type="Proteomes" id="UP001085076"/>
    </source>
</evidence>
<dbReference type="Proteomes" id="UP001085076">
    <property type="component" value="Miscellaneous, Linkage group lg06"/>
</dbReference>
<name>A0A9D5CAH0_9LILI</name>